<organism evidence="1 2">
    <name type="scientific">Pontibacillus halophilus JSM 076056 = DSM 19796</name>
    <dbReference type="NCBI Taxonomy" id="1385510"/>
    <lineage>
        <taxon>Bacteria</taxon>
        <taxon>Bacillati</taxon>
        <taxon>Bacillota</taxon>
        <taxon>Bacilli</taxon>
        <taxon>Bacillales</taxon>
        <taxon>Bacillaceae</taxon>
        <taxon>Pontibacillus</taxon>
    </lineage>
</organism>
<dbReference type="RefSeq" id="WP_026801710.1">
    <property type="nucleotide sequence ID" value="NZ_AULI01000022.1"/>
</dbReference>
<dbReference type="Proteomes" id="UP000030528">
    <property type="component" value="Unassembled WGS sequence"/>
</dbReference>
<dbReference type="eggNOG" id="ENOG50305Y1">
    <property type="taxonomic scope" value="Bacteria"/>
</dbReference>
<proteinExistence type="predicted"/>
<dbReference type="EMBL" id="AVPE01000019">
    <property type="protein sequence ID" value="KGX89835.1"/>
    <property type="molecule type" value="Genomic_DNA"/>
</dbReference>
<evidence type="ECO:0000313" key="1">
    <source>
        <dbReference type="EMBL" id="KGX89835.1"/>
    </source>
</evidence>
<evidence type="ECO:0000313" key="2">
    <source>
        <dbReference type="Proteomes" id="UP000030528"/>
    </source>
</evidence>
<keyword evidence="2" id="KW-1185">Reference proteome</keyword>
<dbReference type="STRING" id="1385510.GCA_000425205_03531"/>
<protein>
    <submittedName>
        <fullName evidence="1">Uncharacterized protein</fullName>
    </submittedName>
</protein>
<dbReference type="AlphaFoldDB" id="A0A0A5GFD6"/>
<sequence>MSEEQSETSTDEEFVSVQDYTGEGFTLRNANPKIEKLAKDHEQKIIETVEDYLLTKYKTEVTVHNLEPAVDGITAFVESKKEPRFHTYVVVPVQDSTIQDEAVFSQSGQVENGIVTGIYAMVYKDEFDELNRTLESLISTEPIVGLNQKALDHISDTNYSTIYYGTANFDEQLKEISNTYINNPEYGVEEWTSIVKESGFDPSQFYINIEFYMEDTRTEPQDSLLKKITNELETHQNKLPPGAYNIILNDNDINKITGIGSKGNSLEKAYPDPLIIPRNKE</sequence>
<gene>
    <name evidence="1" type="ORF">N781_08950</name>
</gene>
<comment type="caution">
    <text evidence="1">The sequence shown here is derived from an EMBL/GenBank/DDBJ whole genome shotgun (WGS) entry which is preliminary data.</text>
</comment>
<name>A0A0A5GFD6_9BACI</name>
<reference evidence="1 2" key="1">
    <citation type="submission" date="2013-08" db="EMBL/GenBank/DDBJ databases">
        <authorList>
            <person name="Huang J."/>
            <person name="Wang G."/>
        </authorList>
    </citation>
    <scope>NUCLEOTIDE SEQUENCE [LARGE SCALE GENOMIC DNA]</scope>
    <source>
        <strain evidence="1 2">JSM 076056</strain>
    </source>
</reference>
<accession>A0A0A5GFD6</accession>